<dbReference type="InterPro" id="IPR011701">
    <property type="entry name" value="MFS"/>
</dbReference>
<name>A0A139GZ12_9PEZI</name>
<feature type="transmembrane region" description="Helical" evidence="7">
    <location>
        <begin position="235"/>
        <end position="257"/>
    </location>
</feature>
<protein>
    <recommendedName>
        <fullName evidence="8">Major facilitator superfamily (MFS) profile domain-containing protein</fullName>
    </recommendedName>
</protein>
<feature type="transmembrane region" description="Helical" evidence="7">
    <location>
        <begin position="199"/>
        <end position="223"/>
    </location>
</feature>
<dbReference type="GO" id="GO:0016020">
    <property type="term" value="C:membrane"/>
    <property type="evidence" value="ECO:0007669"/>
    <property type="project" value="UniProtKB-SubCell"/>
</dbReference>
<proteinExistence type="predicted"/>
<evidence type="ECO:0000313" key="9">
    <source>
        <dbReference type="EMBL" id="KXS95433.1"/>
    </source>
</evidence>
<keyword evidence="3 7" id="KW-0812">Transmembrane</keyword>
<dbReference type="Proteomes" id="UP000070133">
    <property type="component" value="Unassembled WGS sequence"/>
</dbReference>
<evidence type="ECO:0000256" key="4">
    <source>
        <dbReference type="ARBA" id="ARBA00022989"/>
    </source>
</evidence>
<feature type="transmembrane region" description="Helical" evidence="7">
    <location>
        <begin position="165"/>
        <end position="187"/>
    </location>
</feature>
<sequence>MSSVEIETAEKPKSNLEHLVDEIKPSGKTSRDSHSSGLPQLEEDEVAIEEPESQNVKCARRKYNIVCRVDMSVLLLLALGFFVFQLDRMNLASALTGRFAKDIDVDQNTINLGNQLLFMGNVLLEIPANMMLQRLGPRVWLSAQVCLFGLIATLQIFVKNRIGFLMARLMLGFAEAGYIPGAAYTLSNWYTRPELAKRISVFFFGMFGGNAISPLLASGILELDGQRGLRGWQWLFMLEGLFAMFTAAIMVICLPGSPDDPNPLIGPGYMRFSACDRAALRARLEKDDPNRRFSQAIDLRLVWNTVSHWRRWPHFVSTFAVFSTWSPLITYTPSIIMSVLQMYLRLEDGSLTQSRRSLGFKRIVANALAAVGASMALLVVFVFGYVSDRINRRGGTVIAAQTCYLIVLVVARQVHPHVGRWSRWGLWTAVNSFAVGYHPVHNSWLQLNCHEARERSISIAMWVMSAISGLMVGTQYFRADDAPFYHEGLRTMIIMVTIGIVAAVLQLTIYVNYNRQARRVESNLGLSVPSIQYTP</sequence>
<feature type="transmembrane region" description="Helical" evidence="7">
    <location>
        <begin position="489"/>
        <end position="513"/>
    </location>
</feature>
<feature type="transmembrane region" description="Helical" evidence="7">
    <location>
        <begin position="363"/>
        <end position="386"/>
    </location>
</feature>
<keyword evidence="2" id="KW-0813">Transport</keyword>
<dbReference type="PANTHER" id="PTHR43791:SF32">
    <property type="entry name" value="MAJOR FACILITATOR SUPERFAMILY (MFS) PROFILE DOMAIN-CONTAINING PROTEIN"/>
    <property type="match status" value="1"/>
</dbReference>
<dbReference type="OrthoDB" id="2985014at2759"/>
<keyword evidence="5 7" id="KW-0472">Membrane</keyword>
<gene>
    <name evidence="9" type="ORF">AC578_4704</name>
</gene>
<evidence type="ECO:0000256" key="7">
    <source>
        <dbReference type="SAM" id="Phobius"/>
    </source>
</evidence>
<keyword evidence="4 7" id="KW-1133">Transmembrane helix</keyword>
<dbReference type="PROSITE" id="PS50850">
    <property type="entry name" value="MFS"/>
    <property type="match status" value="1"/>
</dbReference>
<feature type="compositionally biased region" description="Basic and acidic residues" evidence="6">
    <location>
        <begin position="8"/>
        <end position="34"/>
    </location>
</feature>
<organism evidence="9 10">
    <name type="scientific">Pseudocercospora eumusae</name>
    <dbReference type="NCBI Taxonomy" id="321146"/>
    <lineage>
        <taxon>Eukaryota</taxon>
        <taxon>Fungi</taxon>
        <taxon>Dikarya</taxon>
        <taxon>Ascomycota</taxon>
        <taxon>Pezizomycotina</taxon>
        <taxon>Dothideomycetes</taxon>
        <taxon>Dothideomycetidae</taxon>
        <taxon>Mycosphaerellales</taxon>
        <taxon>Mycosphaerellaceae</taxon>
        <taxon>Pseudocercospora</taxon>
    </lineage>
</organism>
<feature type="transmembrane region" description="Helical" evidence="7">
    <location>
        <begin position="398"/>
        <end position="414"/>
    </location>
</feature>
<feature type="transmembrane region" description="Helical" evidence="7">
    <location>
        <begin position="319"/>
        <end position="343"/>
    </location>
</feature>
<dbReference type="Pfam" id="PF07690">
    <property type="entry name" value="MFS_1"/>
    <property type="match status" value="1"/>
</dbReference>
<reference evidence="9 10" key="1">
    <citation type="submission" date="2015-07" db="EMBL/GenBank/DDBJ databases">
        <title>Comparative genomics of the Sigatoka disease complex on banana suggests a link between parallel evolutionary changes in Pseudocercospora fijiensis and Pseudocercospora eumusae and increased virulence on the banana host.</title>
        <authorList>
            <person name="Chang T.-C."/>
            <person name="Salvucci A."/>
            <person name="Crous P.W."/>
            <person name="Stergiopoulos I."/>
        </authorList>
    </citation>
    <scope>NUCLEOTIDE SEQUENCE [LARGE SCALE GENOMIC DNA]</scope>
    <source>
        <strain evidence="9 10">CBS 114824</strain>
    </source>
</reference>
<evidence type="ECO:0000256" key="2">
    <source>
        <dbReference type="ARBA" id="ARBA00022448"/>
    </source>
</evidence>
<dbReference type="AlphaFoldDB" id="A0A139GZ12"/>
<feature type="transmembrane region" description="Helical" evidence="7">
    <location>
        <begin position="65"/>
        <end position="84"/>
    </location>
</feature>
<dbReference type="EMBL" id="LFZN01000215">
    <property type="protein sequence ID" value="KXS95433.1"/>
    <property type="molecule type" value="Genomic_DNA"/>
</dbReference>
<comment type="caution">
    <text evidence="9">The sequence shown here is derived from an EMBL/GenBank/DDBJ whole genome shotgun (WGS) entry which is preliminary data.</text>
</comment>
<evidence type="ECO:0000256" key="5">
    <source>
        <dbReference type="ARBA" id="ARBA00023136"/>
    </source>
</evidence>
<evidence type="ECO:0000313" key="10">
    <source>
        <dbReference type="Proteomes" id="UP000070133"/>
    </source>
</evidence>
<evidence type="ECO:0000256" key="6">
    <source>
        <dbReference type="SAM" id="MobiDB-lite"/>
    </source>
</evidence>
<dbReference type="InterPro" id="IPR020846">
    <property type="entry name" value="MFS_dom"/>
</dbReference>
<dbReference type="SUPFAM" id="SSF103473">
    <property type="entry name" value="MFS general substrate transporter"/>
    <property type="match status" value="1"/>
</dbReference>
<dbReference type="Gene3D" id="1.20.1250.20">
    <property type="entry name" value="MFS general substrate transporter like domains"/>
    <property type="match status" value="2"/>
</dbReference>
<feature type="region of interest" description="Disordered" evidence="6">
    <location>
        <begin position="1"/>
        <end position="49"/>
    </location>
</feature>
<evidence type="ECO:0000256" key="1">
    <source>
        <dbReference type="ARBA" id="ARBA00004141"/>
    </source>
</evidence>
<dbReference type="GO" id="GO:0022857">
    <property type="term" value="F:transmembrane transporter activity"/>
    <property type="evidence" value="ECO:0007669"/>
    <property type="project" value="InterPro"/>
</dbReference>
<comment type="subcellular location">
    <subcellularLocation>
        <location evidence="1">Membrane</location>
        <topology evidence="1">Multi-pass membrane protein</topology>
    </subcellularLocation>
</comment>
<feature type="transmembrane region" description="Helical" evidence="7">
    <location>
        <begin position="459"/>
        <end position="477"/>
    </location>
</feature>
<feature type="domain" description="Major facilitator superfamily (MFS) profile" evidence="8">
    <location>
        <begin position="73"/>
        <end position="535"/>
    </location>
</feature>
<evidence type="ECO:0000256" key="3">
    <source>
        <dbReference type="ARBA" id="ARBA00022692"/>
    </source>
</evidence>
<dbReference type="PANTHER" id="PTHR43791">
    <property type="entry name" value="PERMEASE-RELATED"/>
    <property type="match status" value="1"/>
</dbReference>
<accession>A0A139GZ12</accession>
<feature type="transmembrane region" description="Helical" evidence="7">
    <location>
        <begin position="139"/>
        <end position="158"/>
    </location>
</feature>
<keyword evidence="10" id="KW-1185">Reference proteome</keyword>
<evidence type="ECO:0000259" key="8">
    <source>
        <dbReference type="PROSITE" id="PS50850"/>
    </source>
</evidence>
<dbReference type="InterPro" id="IPR036259">
    <property type="entry name" value="MFS_trans_sf"/>
</dbReference>